<dbReference type="EMBL" id="LR743504">
    <property type="protein sequence ID" value="CAA2105634.1"/>
    <property type="molecule type" value="Genomic_DNA"/>
</dbReference>
<reference evidence="2" key="1">
    <citation type="submission" date="2019-12" db="EMBL/GenBank/DDBJ databases">
        <authorList>
            <person name="Cremers G."/>
        </authorList>
    </citation>
    <scope>NUCLEOTIDE SEQUENCE</scope>
    <source>
        <strain evidence="2">Mbul1</strain>
    </source>
</reference>
<proteinExistence type="predicted"/>
<keyword evidence="1" id="KW-0472">Membrane</keyword>
<organism evidence="2">
    <name type="scientific">Methylobacterium bullatum</name>
    <dbReference type="NCBI Taxonomy" id="570505"/>
    <lineage>
        <taxon>Bacteria</taxon>
        <taxon>Pseudomonadati</taxon>
        <taxon>Pseudomonadota</taxon>
        <taxon>Alphaproteobacteria</taxon>
        <taxon>Hyphomicrobiales</taxon>
        <taxon>Methylobacteriaceae</taxon>
        <taxon>Methylobacterium</taxon>
    </lineage>
</organism>
<keyword evidence="1" id="KW-0812">Transmembrane</keyword>
<protein>
    <submittedName>
        <fullName evidence="2">Uncharacterized protein</fullName>
    </submittedName>
</protein>
<sequence length="115" mass="12638">MTWDGHTNRAYAAAVAVGGLVVLMIQEAPNWNATLIGIASLVAFGILWILPEHRTIDRRPSTDRGDAALWKVAMPREAGKLPRELLLGPPGPLGLIEPRRQPTILAHRRLPKPRS</sequence>
<name>A0A679J7L5_9HYPH</name>
<keyword evidence="1" id="KW-1133">Transmembrane helix</keyword>
<feature type="transmembrane region" description="Helical" evidence="1">
    <location>
        <begin position="7"/>
        <end position="25"/>
    </location>
</feature>
<accession>A0A679J7L5</accession>
<evidence type="ECO:0000313" key="2">
    <source>
        <dbReference type="EMBL" id="CAA2105634.1"/>
    </source>
</evidence>
<dbReference type="AlphaFoldDB" id="A0A679J7L5"/>
<evidence type="ECO:0000256" key="1">
    <source>
        <dbReference type="SAM" id="Phobius"/>
    </source>
</evidence>
<feature type="transmembrane region" description="Helical" evidence="1">
    <location>
        <begin position="31"/>
        <end position="50"/>
    </location>
</feature>
<gene>
    <name evidence="2" type="ORF">MBUL_03291</name>
</gene>